<dbReference type="EMBL" id="KU738904">
    <property type="protein sequence ID" value="AMN16415.1"/>
    <property type="molecule type" value="Genomic_DNA"/>
</dbReference>
<evidence type="ECO:0000313" key="1">
    <source>
        <dbReference type="EMBL" id="AIG63158.1"/>
    </source>
</evidence>
<reference evidence="1" key="3">
    <citation type="submission" date="2016-08" db="EMBL/GenBank/DDBJ databases">
        <authorList>
            <person name="Seilhamer J.J."/>
        </authorList>
    </citation>
    <scope>NUCLEOTIDE SEQUENCE</scope>
    <source>
        <strain evidence="1">AC53</strain>
        <strain evidence="7">AC53T4.1</strain>
        <strain evidence="8">AC53T4.2</strain>
    </source>
</reference>
<evidence type="ECO:0000313" key="7">
    <source>
        <dbReference type="EMBL" id="AMN16139.1"/>
    </source>
</evidence>
<accession>A0A075TZ89</accession>
<dbReference type="EMBL" id="KU738898">
    <property type="protein sequence ID" value="AMN15587.1"/>
    <property type="molecule type" value="Genomic_DNA"/>
</dbReference>
<dbReference type="InterPro" id="IPR009946">
    <property type="entry name" value="AcMNPV_Orf4"/>
</dbReference>
<gene>
    <name evidence="1" type="ORF">HaSNPV-AC53_117</name>
</gene>
<protein>
    <submittedName>
        <fullName evidence="1">ORF117</fullName>
    </submittedName>
</protein>
<dbReference type="EMBL" id="KU738899">
    <property type="protein sequence ID" value="AMN15725.1"/>
    <property type="molecule type" value="Genomic_DNA"/>
</dbReference>
<evidence type="ECO:0000313" key="6">
    <source>
        <dbReference type="EMBL" id="AMN16001.1"/>
    </source>
</evidence>
<evidence type="ECO:0000313" key="3">
    <source>
        <dbReference type="EMBL" id="AMN15587.1"/>
    </source>
</evidence>
<dbReference type="EMBL" id="KU738901">
    <property type="protein sequence ID" value="AMN16001.1"/>
    <property type="molecule type" value="Genomic_DNA"/>
</dbReference>
<evidence type="ECO:0000313" key="8">
    <source>
        <dbReference type="EMBL" id="AMN16276.1"/>
    </source>
</evidence>
<dbReference type="Pfam" id="PF07346">
    <property type="entry name" value="DUF1477"/>
    <property type="match status" value="1"/>
</dbReference>
<dbReference type="EMBL" id="KJ909666">
    <property type="protein sequence ID" value="AIG63158.1"/>
    <property type="molecule type" value="Genomic_DNA"/>
</dbReference>
<name>A0A075TZ89_9ABAC</name>
<sequence>MKPYVKRLQRNDRIRDKSIKLRSVIDFLRDTVVDPFNCNQNIVRKTFYTVFISIVENVLGKINFQQHGMMITVQSFMDMAIETERLMFNQSRILNILVQFLVKYSESDNTLQSAVYVKLLDWLLTKYNL</sequence>
<dbReference type="EMBL" id="KU738903">
    <property type="protein sequence ID" value="AMN16276.1"/>
    <property type="molecule type" value="Genomic_DNA"/>
</dbReference>
<evidence type="ECO:0000313" key="9">
    <source>
        <dbReference type="EMBL" id="AMN16415.1"/>
    </source>
</evidence>
<evidence type="ECO:0000313" key="2">
    <source>
        <dbReference type="EMBL" id="AMN15449.1"/>
    </source>
</evidence>
<proteinExistence type="predicted"/>
<dbReference type="EMBL" id="KU738897">
    <property type="protein sequence ID" value="AMN15449.1"/>
    <property type="molecule type" value="Genomic_DNA"/>
</dbReference>
<evidence type="ECO:0000313" key="5">
    <source>
        <dbReference type="EMBL" id="AMN15863.1"/>
    </source>
</evidence>
<reference evidence="2" key="2">
    <citation type="journal article" date="2016" name="Genome Announc.">
        <title>Complete Genome Sequences of Seven Helicoverpa armigera SNPV-AC53-Derived Strains.</title>
        <authorList>
            <person name="Noune C."/>
            <person name="Hauxwell C."/>
        </authorList>
    </citation>
    <scope>NUCLEOTIDE SEQUENCE</scope>
    <source>
        <strain evidence="2">AC53C3</strain>
        <strain evidence="3">AC53C5</strain>
        <strain evidence="4">AC53C6</strain>
        <strain evidence="5">AC53C9</strain>
        <strain evidence="6">AC53T2</strain>
        <strain evidence="9">AC53T5</strain>
    </source>
</reference>
<evidence type="ECO:0000313" key="4">
    <source>
        <dbReference type="EMBL" id="AMN15725.1"/>
    </source>
</evidence>
<dbReference type="EMBL" id="KU738900">
    <property type="protein sequence ID" value="AMN15863.1"/>
    <property type="molecule type" value="Genomic_DNA"/>
</dbReference>
<organism evidence="1">
    <name type="scientific">Helicoverpa SNPV AC53</name>
    <dbReference type="NCBI Taxonomy" id="1569367"/>
    <lineage>
        <taxon>Viruses</taxon>
        <taxon>Viruses incertae sedis</taxon>
        <taxon>Naldaviricetes</taxon>
        <taxon>Lefavirales</taxon>
        <taxon>Baculoviridae</taxon>
        <taxon>Alphabaculovirus</taxon>
        <taxon>Alphabaculovirus helarmigerae</taxon>
    </lineage>
</organism>
<dbReference type="EMBL" id="KU738902">
    <property type="protein sequence ID" value="AMN16139.1"/>
    <property type="molecule type" value="Genomic_DNA"/>
</dbReference>
<reference evidence="1" key="1">
    <citation type="journal article" date="2015" name="Genome Announc.">
        <title>Complete Genome Sequences of Helicoverpa armigera Single Nucleopolyhedrovirus Strains AC53 and H25EA1 from Australia.</title>
        <authorList>
            <person name="Noune C."/>
            <person name="Hauxwell C."/>
        </authorList>
    </citation>
    <scope>NUCLEOTIDE SEQUENCE</scope>
    <source>
        <strain evidence="1">AC53</strain>
    </source>
</reference>